<reference evidence="2 3" key="1">
    <citation type="journal article" date="2019" name="Nat. Ecol. Evol.">
        <title>Megaphylogeny resolves global patterns of mushroom evolution.</title>
        <authorList>
            <person name="Varga T."/>
            <person name="Krizsan K."/>
            <person name="Foldi C."/>
            <person name="Dima B."/>
            <person name="Sanchez-Garcia M."/>
            <person name="Sanchez-Ramirez S."/>
            <person name="Szollosi G.J."/>
            <person name="Szarkandi J.G."/>
            <person name="Papp V."/>
            <person name="Albert L."/>
            <person name="Andreopoulos W."/>
            <person name="Angelini C."/>
            <person name="Antonin V."/>
            <person name="Barry K.W."/>
            <person name="Bougher N.L."/>
            <person name="Buchanan P."/>
            <person name="Buyck B."/>
            <person name="Bense V."/>
            <person name="Catcheside P."/>
            <person name="Chovatia M."/>
            <person name="Cooper J."/>
            <person name="Damon W."/>
            <person name="Desjardin D."/>
            <person name="Finy P."/>
            <person name="Geml J."/>
            <person name="Haridas S."/>
            <person name="Hughes K."/>
            <person name="Justo A."/>
            <person name="Karasinski D."/>
            <person name="Kautmanova I."/>
            <person name="Kiss B."/>
            <person name="Kocsube S."/>
            <person name="Kotiranta H."/>
            <person name="LaButti K.M."/>
            <person name="Lechner B.E."/>
            <person name="Liimatainen K."/>
            <person name="Lipzen A."/>
            <person name="Lukacs Z."/>
            <person name="Mihaltcheva S."/>
            <person name="Morgado L.N."/>
            <person name="Niskanen T."/>
            <person name="Noordeloos M.E."/>
            <person name="Ohm R.A."/>
            <person name="Ortiz-Santana B."/>
            <person name="Ovrebo C."/>
            <person name="Racz N."/>
            <person name="Riley R."/>
            <person name="Savchenko A."/>
            <person name="Shiryaev A."/>
            <person name="Soop K."/>
            <person name="Spirin V."/>
            <person name="Szebenyi C."/>
            <person name="Tomsovsky M."/>
            <person name="Tulloss R.E."/>
            <person name="Uehling J."/>
            <person name="Grigoriev I.V."/>
            <person name="Vagvolgyi C."/>
            <person name="Papp T."/>
            <person name="Martin F.M."/>
            <person name="Miettinen O."/>
            <person name="Hibbett D.S."/>
            <person name="Nagy L.G."/>
        </authorList>
    </citation>
    <scope>NUCLEOTIDE SEQUENCE [LARGE SCALE GENOMIC DNA]</scope>
    <source>
        <strain evidence="2 3">HHB13444</strain>
    </source>
</reference>
<dbReference type="Proteomes" id="UP000308197">
    <property type="component" value="Unassembled WGS sequence"/>
</dbReference>
<dbReference type="InParanoid" id="A0A5C3PW09"/>
<organism evidence="2 3">
    <name type="scientific">Polyporus arcularius HHB13444</name>
    <dbReference type="NCBI Taxonomy" id="1314778"/>
    <lineage>
        <taxon>Eukaryota</taxon>
        <taxon>Fungi</taxon>
        <taxon>Dikarya</taxon>
        <taxon>Basidiomycota</taxon>
        <taxon>Agaricomycotina</taxon>
        <taxon>Agaricomycetes</taxon>
        <taxon>Polyporales</taxon>
        <taxon>Polyporaceae</taxon>
        <taxon>Polyporus</taxon>
    </lineage>
</organism>
<protein>
    <submittedName>
        <fullName evidence="2">Uncharacterized protein</fullName>
    </submittedName>
</protein>
<dbReference type="STRING" id="1314778.A0A5C3PW09"/>
<evidence type="ECO:0000313" key="3">
    <source>
        <dbReference type="Proteomes" id="UP000308197"/>
    </source>
</evidence>
<keyword evidence="1" id="KW-0812">Transmembrane</keyword>
<dbReference type="AlphaFoldDB" id="A0A5C3PW09"/>
<evidence type="ECO:0000313" key="2">
    <source>
        <dbReference type="EMBL" id="TFK90253.1"/>
    </source>
</evidence>
<keyword evidence="1" id="KW-0472">Membrane</keyword>
<feature type="transmembrane region" description="Helical" evidence="1">
    <location>
        <begin position="56"/>
        <end position="74"/>
    </location>
</feature>
<gene>
    <name evidence="2" type="ORF">K466DRAFT_583917</name>
</gene>
<dbReference type="EMBL" id="ML211051">
    <property type="protein sequence ID" value="TFK90253.1"/>
    <property type="molecule type" value="Genomic_DNA"/>
</dbReference>
<proteinExistence type="predicted"/>
<feature type="transmembrane region" description="Helical" evidence="1">
    <location>
        <begin position="26"/>
        <end position="49"/>
    </location>
</feature>
<evidence type="ECO:0000256" key="1">
    <source>
        <dbReference type="SAM" id="Phobius"/>
    </source>
</evidence>
<accession>A0A5C3PW09</accession>
<sequence length="99" mass="10920">MAVYVSMVLVQFATFPSDESCSMFQIALEAISIAQYVPGAIFSALRAYVLSRSKPLGFLVLALSLAPVGANLVQPGHIWLSALWRELPAIWMSRVRKHN</sequence>
<keyword evidence="1" id="KW-1133">Transmembrane helix</keyword>
<keyword evidence="3" id="KW-1185">Reference proteome</keyword>
<name>A0A5C3PW09_9APHY</name>